<gene>
    <name evidence="2" type="ORF">FEF34_01395</name>
</gene>
<keyword evidence="3" id="KW-1185">Reference proteome</keyword>
<comment type="caution">
    <text evidence="2">The sequence shown here is derived from an EMBL/GenBank/DDBJ whole genome shotgun (WGS) entry which is preliminary data.</text>
</comment>
<reference evidence="2 3" key="1">
    <citation type="submission" date="2019-05" db="EMBL/GenBank/DDBJ databases">
        <title>Streptomyces marianii sp. nov., a novel marine actinomycete from southern coast of India.</title>
        <authorList>
            <person name="Iniyan A.M."/>
            <person name="Wink J."/>
            <person name="Ramprasad E."/>
            <person name="Ramana C.V."/>
            <person name="Bunk B."/>
            <person name="Sproer C."/>
            <person name="Joseph F.-J.R.S."/>
            <person name="Vincent S.G.P."/>
        </authorList>
    </citation>
    <scope>NUCLEOTIDE SEQUENCE [LARGE SCALE GENOMIC DNA]</scope>
    <source>
        <strain evidence="2 3">ICN19</strain>
    </source>
</reference>
<name>A0A5R9DXN7_9ACTN</name>
<evidence type="ECO:0000313" key="2">
    <source>
        <dbReference type="EMBL" id="TLQ42086.1"/>
    </source>
</evidence>
<feature type="region of interest" description="Disordered" evidence="1">
    <location>
        <begin position="259"/>
        <end position="291"/>
    </location>
</feature>
<protein>
    <submittedName>
        <fullName evidence="2">Uncharacterized protein</fullName>
    </submittedName>
</protein>
<dbReference type="OrthoDB" id="3993181at2"/>
<organism evidence="2 3">
    <name type="scientific">Streptomyces marianii</name>
    <dbReference type="NCBI Taxonomy" id="1817406"/>
    <lineage>
        <taxon>Bacteria</taxon>
        <taxon>Bacillati</taxon>
        <taxon>Actinomycetota</taxon>
        <taxon>Actinomycetes</taxon>
        <taxon>Kitasatosporales</taxon>
        <taxon>Streptomycetaceae</taxon>
        <taxon>Streptomyces</taxon>
    </lineage>
</organism>
<dbReference type="RefSeq" id="WP_138051496.1">
    <property type="nucleotide sequence ID" value="NZ_VAWE01000001.1"/>
</dbReference>
<sequence length="534" mass="58059">MTTAVDDPRRVVENELGAEYAGAGWWGSLYRAPGRRRWYRLIPVEEVSGEQRAELLAWQTRPRRPDLVPVLREDRGEQRQFGDRWFQIVSYETDADRSLGDALDDPEPAYRLACVAATLRAFPGWRDGIGPGLVALPADVVLAGHRPLLLPLPVWGPPSLGELFVAPERLAHLTPEAARGLPPGGRDPGVYALAVAALRCFESLPYGDSERLMQRAACSGVFGGQRGEGRLPVWMRRVRQVRAARDELAGFTGLRAAGTGAAEPGRSADVRGTAREGAGGLARPRGAGADDAEPGWLADVLDAARHSMDPVTTVRALREAGEPHRALGLAHAALVDRPGYDLLLLAADIARQDLREPLEALSLLERAALADPERVEAYEKQLSVVGGLSSAGRLRLSGAADDSIHSFAGRLRATATAAFDRLPPGRRVDHAHEMASCLIGLGELTAANAFVHEWLHDGQTLMWWRFDLMIDYAETFLGLGHLDAAGQISEQVRAGLKKVRENGQMARDEIHRHGVRLADFDLTLLAARDGETRS</sequence>
<dbReference type="AlphaFoldDB" id="A0A5R9DXN7"/>
<dbReference type="EMBL" id="VAWE01000001">
    <property type="protein sequence ID" value="TLQ42086.1"/>
    <property type="molecule type" value="Genomic_DNA"/>
</dbReference>
<proteinExistence type="predicted"/>
<dbReference type="Proteomes" id="UP000305921">
    <property type="component" value="Unassembled WGS sequence"/>
</dbReference>
<evidence type="ECO:0000256" key="1">
    <source>
        <dbReference type="SAM" id="MobiDB-lite"/>
    </source>
</evidence>
<accession>A0A5R9DXN7</accession>
<evidence type="ECO:0000313" key="3">
    <source>
        <dbReference type="Proteomes" id="UP000305921"/>
    </source>
</evidence>